<sequence>MGIKPGEVTYPDAAETADATTEMSASSRSCTVKPKFAPTTGEACPVENGNYDSQETAAAKLDTLRSYTPIADAEFAAHQLTVKIGGKGDVNSGNAPLTTKVAAAALQATTRATSIPE</sequence>
<feature type="compositionally biased region" description="Low complexity" evidence="1">
    <location>
        <begin position="12"/>
        <end position="27"/>
    </location>
</feature>
<evidence type="ECO:0000256" key="1">
    <source>
        <dbReference type="SAM" id="MobiDB-lite"/>
    </source>
</evidence>
<feature type="region of interest" description="Disordered" evidence="1">
    <location>
        <begin position="1"/>
        <end position="29"/>
    </location>
</feature>
<reference evidence="2" key="1">
    <citation type="submission" date="2018-09" db="EMBL/GenBank/DDBJ databases">
        <title>whole genome sequence of T. equiperdum IVM-t1 strain.</title>
        <authorList>
            <person name="Suganuma K."/>
        </authorList>
    </citation>
    <scope>NUCLEOTIDE SEQUENCE [LARGE SCALE GENOMIC DNA]</scope>
    <source>
        <strain evidence="2">IVM-t1</strain>
    </source>
</reference>
<dbReference type="EMBL" id="QSBY01000003">
    <property type="protein sequence ID" value="RHW73668.1"/>
    <property type="molecule type" value="Genomic_DNA"/>
</dbReference>
<dbReference type="AlphaFoldDB" id="A0A3L6LBM0"/>
<dbReference type="Proteomes" id="UP000266743">
    <property type="component" value="Chromosome 3"/>
</dbReference>
<accession>A0A3L6LBM0</accession>
<name>A0A3L6LBM0_9TRYP</name>
<protein>
    <submittedName>
        <fullName evidence="2">Variant surface protein</fullName>
    </submittedName>
</protein>
<comment type="caution">
    <text evidence="2">The sequence shown here is derived from an EMBL/GenBank/DDBJ whole genome shotgun (WGS) entry which is preliminary data.</text>
</comment>
<organism evidence="2">
    <name type="scientific">Trypanosoma brucei equiperdum</name>
    <dbReference type="NCBI Taxonomy" id="630700"/>
    <lineage>
        <taxon>Eukaryota</taxon>
        <taxon>Discoba</taxon>
        <taxon>Euglenozoa</taxon>
        <taxon>Kinetoplastea</taxon>
        <taxon>Metakinetoplastina</taxon>
        <taxon>Trypanosomatida</taxon>
        <taxon>Trypanosomatidae</taxon>
        <taxon>Trypanosoma</taxon>
    </lineage>
</organism>
<gene>
    <name evidence="2" type="ORF">DPX39_030072600</name>
</gene>
<proteinExistence type="predicted"/>
<evidence type="ECO:0000313" key="2">
    <source>
        <dbReference type="EMBL" id="RHW73668.1"/>
    </source>
</evidence>